<proteinExistence type="predicted"/>
<dbReference type="AlphaFoldDB" id="X1F451"/>
<sequence length="72" mass="8515">MIRQILSKKVDPGLYLCKKTGKGIFVEKDRTYKLGKIKIKKEQYLYFQFRDGKKVIQLYLGKTKPSFWVIGL</sequence>
<evidence type="ECO:0000313" key="1">
    <source>
        <dbReference type="EMBL" id="GAH39717.1"/>
    </source>
</evidence>
<gene>
    <name evidence="1" type="ORF">S03H2_20764</name>
</gene>
<dbReference type="EMBL" id="BARU01010980">
    <property type="protein sequence ID" value="GAH39717.1"/>
    <property type="molecule type" value="Genomic_DNA"/>
</dbReference>
<feature type="non-terminal residue" evidence="1">
    <location>
        <position position="72"/>
    </location>
</feature>
<accession>X1F451</accession>
<reference evidence="1" key="1">
    <citation type="journal article" date="2014" name="Front. Microbiol.">
        <title>High frequency of phylogenetically diverse reductive dehalogenase-homologous genes in deep subseafloor sedimentary metagenomes.</title>
        <authorList>
            <person name="Kawai M."/>
            <person name="Futagami T."/>
            <person name="Toyoda A."/>
            <person name="Takaki Y."/>
            <person name="Nishi S."/>
            <person name="Hori S."/>
            <person name="Arai W."/>
            <person name="Tsubouchi T."/>
            <person name="Morono Y."/>
            <person name="Uchiyama I."/>
            <person name="Ito T."/>
            <person name="Fujiyama A."/>
            <person name="Inagaki F."/>
            <person name="Takami H."/>
        </authorList>
    </citation>
    <scope>NUCLEOTIDE SEQUENCE</scope>
    <source>
        <strain evidence="1">Expedition CK06-06</strain>
    </source>
</reference>
<name>X1F451_9ZZZZ</name>
<organism evidence="1">
    <name type="scientific">marine sediment metagenome</name>
    <dbReference type="NCBI Taxonomy" id="412755"/>
    <lineage>
        <taxon>unclassified sequences</taxon>
        <taxon>metagenomes</taxon>
        <taxon>ecological metagenomes</taxon>
    </lineage>
</organism>
<comment type="caution">
    <text evidence="1">The sequence shown here is derived from an EMBL/GenBank/DDBJ whole genome shotgun (WGS) entry which is preliminary data.</text>
</comment>
<protein>
    <submittedName>
        <fullName evidence="1">Uncharacterized protein</fullName>
    </submittedName>
</protein>